<evidence type="ECO:0000313" key="8">
    <source>
        <dbReference type="EMBL" id="KAH9520475.1"/>
    </source>
</evidence>
<organism evidence="8 9">
    <name type="scientific">Dermatophagoides farinae</name>
    <name type="common">American house dust mite</name>
    <dbReference type="NCBI Taxonomy" id="6954"/>
    <lineage>
        <taxon>Eukaryota</taxon>
        <taxon>Metazoa</taxon>
        <taxon>Ecdysozoa</taxon>
        <taxon>Arthropoda</taxon>
        <taxon>Chelicerata</taxon>
        <taxon>Arachnida</taxon>
        <taxon>Acari</taxon>
        <taxon>Acariformes</taxon>
        <taxon>Sarcoptiformes</taxon>
        <taxon>Astigmata</taxon>
        <taxon>Psoroptidia</taxon>
        <taxon>Analgoidea</taxon>
        <taxon>Pyroglyphidae</taxon>
        <taxon>Dermatophagoidinae</taxon>
        <taxon>Dermatophagoides</taxon>
    </lineage>
</organism>
<feature type="domain" description="SH3" evidence="7">
    <location>
        <begin position="60"/>
        <end position="126"/>
    </location>
</feature>
<dbReference type="InterPro" id="IPR036028">
    <property type="entry name" value="SH3-like_dom_sf"/>
</dbReference>
<dbReference type="Pfam" id="PF07653">
    <property type="entry name" value="SH3_2"/>
    <property type="match status" value="1"/>
</dbReference>
<keyword evidence="2 5" id="KW-0728">SH3 domain</keyword>
<dbReference type="SMART" id="SM00326">
    <property type="entry name" value="SH3"/>
    <property type="match status" value="2"/>
</dbReference>
<dbReference type="AlphaFoldDB" id="A0A922I3A6"/>
<feature type="domain" description="SH3" evidence="7">
    <location>
        <begin position="384"/>
        <end position="444"/>
    </location>
</feature>
<evidence type="ECO:0000256" key="5">
    <source>
        <dbReference type="PROSITE-ProRule" id="PRU00192"/>
    </source>
</evidence>
<dbReference type="EMBL" id="ASGP02000002">
    <property type="protein sequence ID" value="KAH9520475.1"/>
    <property type="molecule type" value="Genomic_DNA"/>
</dbReference>
<proteinExistence type="predicted"/>
<dbReference type="Gene3D" id="2.30.30.40">
    <property type="entry name" value="SH3 Domains"/>
    <property type="match status" value="2"/>
</dbReference>
<dbReference type="CDD" id="cd00174">
    <property type="entry name" value="SH3"/>
    <property type="match status" value="2"/>
</dbReference>
<dbReference type="PANTHER" id="PTHR14167">
    <property type="entry name" value="SH3 DOMAIN-CONTAINING"/>
    <property type="match status" value="1"/>
</dbReference>
<reference evidence="8" key="1">
    <citation type="submission" date="2013-05" db="EMBL/GenBank/DDBJ databases">
        <authorList>
            <person name="Yim A.K.Y."/>
            <person name="Chan T.F."/>
            <person name="Ji K.M."/>
            <person name="Liu X.Y."/>
            <person name="Zhou J.W."/>
            <person name="Li R.Q."/>
            <person name="Yang K.Y."/>
            <person name="Li J."/>
            <person name="Li M."/>
            <person name="Law P.T.W."/>
            <person name="Wu Y.L."/>
            <person name="Cai Z.L."/>
            <person name="Qin H."/>
            <person name="Bao Y."/>
            <person name="Leung R.K.K."/>
            <person name="Ng P.K.S."/>
            <person name="Zou J."/>
            <person name="Zhong X.J."/>
            <person name="Ran P.X."/>
            <person name="Zhong N.S."/>
            <person name="Liu Z.G."/>
            <person name="Tsui S.K.W."/>
        </authorList>
    </citation>
    <scope>NUCLEOTIDE SEQUENCE</scope>
    <source>
        <strain evidence="8">Derf</strain>
        <tissue evidence="8">Whole organism</tissue>
    </source>
</reference>
<dbReference type="Pfam" id="PF00018">
    <property type="entry name" value="SH3_1"/>
    <property type="match status" value="1"/>
</dbReference>
<evidence type="ECO:0000256" key="2">
    <source>
        <dbReference type="ARBA" id="ARBA00022443"/>
    </source>
</evidence>
<feature type="region of interest" description="Disordered" evidence="6">
    <location>
        <begin position="302"/>
        <end position="324"/>
    </location>
</feature>
<evidence type="ECO:0000256" key="6">
    <source>
        <dbReference type="SAM" id="MobiDB-lite"/>
    </source>
</evidence>
<dbReference type="PROSITE" id="PS50002">
    <property type="entry name" value="SH3"/>
    <property type="match status" value="2"/>
</dbReference>
<dbReference type="InterPro" id="IPR050384">
    <property type="entry name" value="Endophilin_SH3RF"/>
</dbReference>
<comment type="subcellular location">
    <subcellularLocation>
        <location evidence="1">Membrane</location>
        <topology evidence="1">Peripheral membrane protein</topology>
    </subcellularLocation>
</comment>
<dbReference type="PANTHER" id="PTHR14167:SF81">
    <property type="entry name" value="ENDOPHILIN-A"/>
    <property type="match status" value="1"/>
</dbReference>
<comment type="caution">
    <text evidence="8">The sequence shown here is derived from an EMBL/GenBank/DDBJ whole genome shotgun (WGS) entry which is preliminary data.</text>
</comment>
<keyword evidence="4" id="KW-0472">Membrane</keyword>
<evidence type="ECO:0000256" key="4">
    <source>
        <dbReference type="ARBA" id="ARBA00023136"/>
    </source>
</evidence>
<dbReference type="SUPFAM" id="SSF50044">
    <property type="entry name" value="SH3-domain"/>
    <property type="match status" value="2"/>
</dbReference>
<evidence type="ECO:0000256" key="1">
    <source>
        <dbReference type="ARBA" id="ARBA00004170"/>
    </source>
</evidence>
<keyword evidence="9" id="KW-1185">Reference proteome</keyword>
<sequence length="462" mass="52765">MAFFCPVRIRRNKKKHVHLESDLLSGTRHHQSLPPMGRITGSVSIETLVRVGIEKENGLSPNSKMIVLHDFTPCVDDELEVKRGQIINVLYQENDWVYVISADQRDRNGQPTEGFIPASYCAPLLETNIDNLLMNFKKKMPRSGPNSLVDCNFNEINANETNSNMLNNNNNDDQHHHQIDFLGTGNYCNQIVQTQTVHSNRSVTDIIDINNAIKQQQNYQENDQHFMTFQSSLNYQNHHNNGNHHNRYSPTQSHHSFPGIESVSQQQNNSIMNLDLVMATTTNTNTPSTNQTGPLAISMTSAGSNNSQKNGIKSNSNVSSNHNEHLQKRSYITSEDFDSLTNAKSNNHHQANHDQYSKALYLASSNLSNEHSINNVEIQPFFKDQSGRYVMLYTFVARDENDISVERGEIITVLNKDDQDWFWVMRSDSQEGFVPVSFTYPIDLLLICYNCEMFSMLIMFRR</sequence>
<protein>
    <recommendedName>
        <fullName evidence="7">SH3 domain-containing protein</fullName>
    </recommendedName>
</protein>
<keyword evidence="3" id="KW-0175">Coiled coil</keyword>
<gene>
    <name evidence="8" type="ORF">DERF_004183</name>
</gene>
<feature type="region of interest" description="Disordered" evidence="6">
    <location>
        <begin position="236"/>
        <end position="265"/>
    </location>
</feature>
<reference evidence="8" key="2">
    <citation type="journal article" date="2022" name="Res Sq">
        <title>Comparative Genomics Reveals Insights into the Divergent Evolution of Astigmatic Mites and Household Pest Adaptations.</title>
        <authorList>
            <person name="Xiong Q."/>
            <person name="Wan A.T.-Y."/>
            <person name="Liu X.-Y."/>
            <person name="Fung C.S.-H."/>
            <person name="Xiao X."/>
            <person name="Malainual N."/>
            <person name="Hou J."/>
            <person name="Wang L."/>
            <person name="Wang M."/>
            <person name="Yang K."/>
            <person name="Cui Y."/>
            <person name="Leung E."/>
            <person name="Nong W."/>
            <person name="Shin S.-K."/>
            <person name="Au S."/>
            <person name="Jeong K.Y."/>
            <person name="Chew F.T."/>
            <person name="Hui J."/>
            <person name="Leung T.F."/>
            <person name="Tungtrongchitr A."/>
            <person name="Zhong N."/>
            <person name="Liu Z."/>
            <person name="Tsui S."/>
        </authorList>
    </citation>
    <scope>NUCLEOTIDE SEQUENCE</scope>
    <source>
        <strain evidence="8">Derf</strain>
        <tissue evidence="8">Whole organism</tissue>
    </source>
</reference>
<evidence type="ECO:0000259" key="7">
    <source>
        <dbReference type="PROSITE" id="PS50002"/>
    </source>
</evidence>
<accession>A0A922I3A6</accession>
<evidence type="ECO:0000313" key="9">
    <source>
        <dbReference type="Proteomes" id="UP000790347"/>
    </source>
</evidence>
<name>A0A922I3A6_DERFA</name>
<feature type="compositionally biased region" description="Polar residues" evidence="6">
    <location>
        <begin position="302"/>
        <end position="313"/>
    </location>
</feature>
<dbReference type="Proteomes" id="UP000790347">
    <property type="component" value="Unassembled WGS sequence"/>
</dbReference>
<dbReference type="InterPro" id="IPR001452">
    <property type="entry name" value="SH3_domain"/>
</dbReference>
<evidence type="ECO:0000256" key="3">
    <source>
        <dbReference type="ARBA" id="ARBA00023054"/>
    </source>
</evidence>